<evidence type="ECO:0000256" key="1">
    <source>
        <dbReference type="SAM" id="Phobius"/>
    </source>
</evidence>
<evidence type="ECO:0000313" key="3">
    <source>
        <dbReference type="Proteomes" id="UP000595519"/>
    </source>
</evidence>
<dbReference type="Proteomes" id="UP000595519">
    <property type="component" value="Segment"/>
</dbReference>
<proteinExistence type="predicted"/>
<reference evidence="2 3" key="1">
    <citation type="journal article" date="2021" name="MSphere">
        <title>A Novel N4-Like Bacteriophage Isolated from a Wastewater Source in South India with Activity against Several Multidrug-Resistant Clinical Pseudomonas aeruginosa Isolates.</title>
        <authorList>
            <person name="Menon N.D."/>
            <person name="Kumar M.S."/>
            <person name="Satheesh Babu T.G."/>
            <person name="Bose S."/>
            <person name="Vijayakumar G."/>
            <person name="Baswe M."/>
            <person name="Chatterjee M."/>
            <person name="D'Silva J.R."/>
            <person name="Shetty K."/>
            <person name="Haripriyan J."/>
            <person name="Kumar A."/>
            <person name="Nair S."/>
            <person name="Somanath P."/>
            <person name="Nair B.G."/>
            <person name="Nizet V."/>
            <person name="Kumar G.B."/>
        </authorList>
    </citation>
    <scope>NUCLEOTIDE SEQUENCE [LARGE SCALE GENOMIC DNA]</scope>
</reference>
<keyword evidence="1" id="KW-0812">Transmembrane</keyword>
<accession>A0A7S5W9E5</accession>
<feature type="transmembrane region" description="Helical" evidence="1">
    <location>
        <begin position="74"/>
        <end position="93"/>
    </location>
</feature>
<feature type="transmembrane region" description="Helical" evidence="1">
    <location>
        <begin position="14"/>
        <end position="32"/>
    </location>
</feature>
<keyword evidence="1" id="KW-1133">Transmembrane helix</keyword>
<protein>
    <submittedName>
        <fullName evidence="2">Uncharacterized protein</fullName>
    </submittedName>
</protein>
<keyword evidence="1" id="KW-0472">Membrane</keyword>
<feature type="transmembrane region" description="Helical" evidence="1">
    <location>
        <begin position="44"/>
        <end position="62"/>
    </location>
</feature>
<gene>
    <name evidence="2" type="ORF">AMP2_gp105</name>
</gene>
<name>A0A7S5W9E5_9CAUD</name>
<sequence>MLESPMPWKSNPDLWGLLGAVLISLISGLISLASRLAKGHPLNFFWVVSEMGAAMLIGYLVYDLYPIYQEELPRWATMPICVAFSAHLGGRLFQWIEFKVKDKFQIPDSI</sequence>
<evidence type="ECO:0000313" key="2">
    <source>
        <dbReference type="EMBL" id="QKE56053.1"/>
    </source>
</evidence>
<dbReference type="EMBL" id="MT416090">
    <property type="protein sequence ID" value="QKE56053.1"/>
    <property type="molecule type" value="Genomic_DNA"/>
</dbReference>
<organism evidence="2 3">
    <name type="scientific">Pseudomonas phage vB_Pae_AM.P2</name>
    <dbReference type="NCBI Taxonomy" id="2731695"/>
    <lineage>
        <taxon>Viruses</taxon>
        <taxon>Duplodnaviria</taxon>
        <taxon>Heunggongvirae</taxon>
        <taxon>Uroviricota</taxon>
        <taxon>Caudoviricetes</taxon>
        <taxon>Schitoviridae</taxon>
        <taxon>Migulavirinae</taxon>
        <taxon>Luzseptimavirus</taxon>
        <taxon>Luzseptimavirus KPP21</taxon>
    </lineage>
</organism>